<evidence type="ECO:0000313" key="2">
    <source>
        <dbReference type="Proteomes" id="UP001054837"/>
    </source>
</evidence>
<comment type="caution">
    <text evidence="1">The sequence shown here is derived from an EMBL/GenBank/DDBJ whole genome shotgun (WGS) entry which is preliminary data.</text>
</comment>
<dbReference type="AlphaFoldDB" id="A0AAV4PX99"/>
<keyword evidence="2" id="KW-1185">Reference proteome</keyword>
<sequence>MGFSPWPAVTAGSDGGNVARVFELRLLKGDVFLALFARQRANIIVVWIANKTRHSSSKNGSINVNQTGWNKIYKSDSCPLETL</sequence>
<name>A0AAV4PX99_9ARAC</name>
<proteinExistence type="predicted"/>
<reference evidence="1 2" key="1">
    <citation type="submission" date="2021-06" db="EMBL/GenBank/DDBJ databases">
        <title>Caerostris darwini draft genome.</title>
        <authorList>
            <person name="Kono N."/>
            <person name="Arakawa K."/>
        </authorList>
    </citation>
    <scope>NUCLEOTIDE SEQUENCE [LARGE SCALE GENOMIC DNA]</scope>
</reference>
<protein>
    <submittedName>
        <fullName evidence="1">Uncharacterized protein</fullName>
    </submittedName>
</protein>
<accession>A0AAV4PX99</accession>
<dbReference type="EMBL" id="BPLQ01003572">
    <property type="protein sequence ID" value="GIY01375.1"/>
    <property type="molecule type" value="Genomic_DNA"/>
</dbReference>
<dbReference type="Proteomes" id="UP001054837">
    <property type="component" value="Unassembled WGS sequence"/>
</dbReference>
<evidence type="ECO:0000313" key="1">
    <source>
        <dbReference type="EMBL" id="GIY01375.1"/>
    </source>
</evidence>
<organism evidence="1 2">
    <name type="scientific">Caerostris darwini</name>
    <dbReference type="NCBI Taxonomy" id="1538125"/>
    <lineage>
        <taxon>Eukaryota</taxon>
        <taxon>Metazoa</taxon>
        <taxon>Ecdysozoa</taxon>
        <taxon>Arthropoda</taxon>
        <taxon>Chelicerata</taxon>
        <taxon>Arachnida</taxon>
        <taxon>Araneae</taxon>
        <taxon>Araneomorphae</taxon>
        <taxon>Entelegynae</taxon>
        <taxon>Araneoidea</taxon>
        <taxon>Araneidae</taxon>
        <taxon>Caerostris</taxon>
    </lineage>
</organism>
<gene>
    <name evidence="1" type="ORF">CDAR_381181</name>
</gene>